<dbReference type="PANTHER" id="PTHR12166:SF6">
    <property type="entry name" value="CALCIUM-DEPENDENT SECRETION ACTIVATOR 1"/>
    <property type="match status" value="1"/>
</dbReference>
<comment type="caution">
    <text evidence="2">The sequence shown here is derived from an EMBL/GenBank/DDBJ whole genome shotgun (WGS) entry which is preliminary data.</text>
</comment>
<dbReference type="PANTHER" id="PTHR12166">
    <property type="entry name" value="CALCIUM-DEPENDENT SECRETION ACTIVATOR"/>
    <property type="match status" value="1"/>
</dbReference>
<name>A0A9Q0IL13_9TELE</name>
<dbReference type="Proteomes" id="UP001148018">
    <property type="component" value="Unassembled WGS sequence"/>
</dbReference>
<dbReference type="InterPro" id="IPR033227">
    <property type="entry name" value="CAPS"/>
</dbReference>
<gene>
    <name evidence="2" type="ORF">NHX12_030443</name>
</gene>
<proteinExistence type="predicted"/>
<sequence length="256" mass="28876">MDEFISANPCSFDHAGLFEMVQRLTLDHRLNDTFCCLGWFSPGQVFVLDEYCARNGVRGCHRHLCYLRDLLNRADNGAMIDPTLLHYSFAFCASHVHGNREVSSNRGSLAGCEEGSPIQSSPGPEPGTAASGERASKFKFRMRRDSKGPHLQGPKRPDGLSTVKVDERERFEEIKERLRVILENQIVQFRYCFPFGRPEGVLMKDIVTPVPQEEVKGVIRKCLEQAAQLNYQRITEYAKIEGMSLHIKLGDGVLSD</sequence>
<organism evidence="2 3">
    <name type="scientific">Muraenolepis orangiensis</name>
    <name type="common">Patagonian moray cod</name>
    <dbReference type="NCBI Taxonomy" id="630683"/>
    <lineage>
        <taxon>Eukaryota</taxon>
        <taxon>Metazoa</taxon>
        <taxon>Chordata</taxon>
        <taxon>Craniata</taxon>
        <taxon>Vertebrata</taxon>
        <taxon>Euteleostomi</taxon>
        <taxon>Actinopterygii</taxon>
        <taxon>Neopterygii</taxon>
        <taxon>Teleostei</taxon>
        <taxon>Neoteleostei</taxon>
        <taxon>Acanthomorphata</taxon>
        <taxon>Zeiogadaria</taxon>
        <taxon>Gadariae</taxon>
        <taxon>Gadiformes</taxon>
        <taxon>Muraenolepidoidei</taxon>
        <taxon>Muraenolepididae</taxon>
        <taxon>Muraenolepis</taxon>
    </lineage>
</organism>
<protein>
    <submittedName>
        <fullName evidence="2">Uncharacterized protein</fullName>
    </submittedName>
</protein>
<dbReference type="GO" id="GO:0045921">
    <property type="term" value="P:positive regulation of exocytosis"/>
    <property type="evidence" value="ECO:0007669"/>
    <property type="project" value="TreeGrafter"/>
</dbReference>
<evidence type="ECO:0000256" key="1">
    <source>
        <dbReference type="SAM" id="MobiDB-lite"/>
    </source>
</evidence>
<dbReference type="GO" id="GO:1990504">
    <property type="term" value="P:dense core granule exocytosis"/>
    <property type="evidence" value="ECO:0007669"/>
    <property type="project" value="InterPro"/>
</dbReference>
<feature type="region of interest" description="Disordered" evidence="1">
    <location>
        <begin position="106"/>
        <end position="134"/>
    </location>
</feature>
<keyword evidence="3" id="KW-1185">Reference proteome</keyword>
<evidence type="ECO:0000313" key="2">
    <source>
        <dbReference type="EMBL" id="KAJ3602694.1"/>
    </source>
</evidence>
<dbReference type="GO" id="GO:0098793">
    <property type="term" value="C:presynapse"/>
    <property type="evidence" value="ECO:0007669"/>
    <property type="project" value="GOC"/>
</dbReference>
<reference evidence="2" key="1">
    <citation type="submission" date="2022-07" db="EMBL/GenBank/DDBJ databases">
        <title>Chromosome-level genome of Muraenolepis orangiensis.</title>
        <authorList>
            <person name="Kim J."/>
        </authorList>
    </citation>
    <scope>NUCLEOTIDE SEQUENCE</scope>
    <source>
        <strain evidence="2">KU_S4_2022</strain>
        <tissue evidence="2">Muscle</tissue>
    </source>
</reference>
<dbReference type="OrthoDB" id="8795434at2759"/>
<dbReference type="EMBL" id="JANIIK010000046">
    <property type="protein sequence ID" value="KAJ3602694.1"/>
    <property type="molecule type" value="Genomic_DNA"/>
</dbReference>
<evidence type="ECO:0000313" key="3">
    <source>
        <dbReference type="Proteomes" id="UP001148018"/>
    </source>
</evidence>
<dbReference type="GO" id="GO:0098978">
    <property type="term" value="C:glutamatergic synapse"/>
    <property type="evidence" value="ECO:0007669"/>
    <property type="project" value="TreeGrafter"/>
</dbReference>
<accession>A0A9Q0IL13</accession>
<dbReference type="GO" id="GO:0016079">
    <property type="term" value="P:synaptic vesicle exocytosis"/>
    <property type="evidence" value="ECO:0007669"/>
    <property type="project" value="InterPro"/>
</dbReference>
<dbReference type="AlphaFoldDB" id="A0A9Q0IL13"/>